<protein>
    <submittedName>
        <fullName evidence="2">CLUMA_CG011705, isoform A</fullName>
    </submittedName>
</protein>
<proteinExistence type="predicted"/>
<dbReference type="EMBL" id="CVRI01000047">
    <property type="protein sequence ID" value="CRK98344.1"/>
    <property type="molecule type" value="Genomic_DNA"/>
</dbReference>
<dbReference type="Proteomes" id="UP000183832">
    <property type="component" value="Unassembled WGS sequence"/>
</dbReference>
<name>A0A1J1IDQ0_9DIPT</name>
<evidence type="ECO:0000313" key="2">
    <source>
        <dbReference type="EMBL" id="CRK98344.1"/>
    </source>
</evidence>
<accession>A0A1J1IDQ0</accession>
<evidence type="ECO:0000313" key="3">
    <source>
        <dbReference type="Proteomes" id="UP000183832"/>
    </source>
</evidence>
<reference evidence="2 3" key="1">
    <citation type="submission" date="2015-04" db="EMBL/GenBank/DDBJ databases">
        <authorList>
            <person name="Syromyatnikov M.Y."/>
            <person name="Popov V.N."/>
        </authorList>
    </citation>
    <scope>NUCLEOTIDE SEQUENCE [LARGE SCALE GENOMIC DNA]</scope>
</reference>
<keyword evidence="3" id="KW-1185">Reference proteome</keyword>
<feature type="region of interest" description="Disordered" evidence="1">
    <location>
        <begin position="15"/>
        <end position="34"/>
    </location>
</feature>
<gene>
    <name evidence="2" type="ORF">CLUMA_CG011705</name>
</gene>
<dbReference type="AlphaFoldDB" id="A0A1J1IDQ0"/>
<organism evidence="2 3">
    <name type="scientific">Clunio marinus</name>
    <dbReference type="NCBI Taxonomy" id="568069"/>
    <lineage>
        <taxon>Eukaryota</taxon>
        <taxon>Metazoa</taxon>
        <taxon>Ecdysozoa</taxon>
        <taxon>Arthropoda</taxon>
        <taxon>Hexapoda</taxon>
        <taxon>Insecta</taxon>
        <taxon>Pterygota</taxon>
        <taxon>Neoptera</taxon>
        <taxon>Endopterygota</taxon>
        <taxon>Diptera</taxon>
        <taxon>Nematocera</taxon>
        <taxon>Chironomoidea</taxon>
        <taxon>Chironomidae</taxon>
        <taxon>Clunio</taxon>
    </lineage>
</organism>
<sequence length="65" mass="7798">MSEREFQYNTKSLFKQQSKREVNRNTSRTKTKHKAENESYWHFSAIPVITVDYAVFISLQQQTIK</sequence>
<evidence type="ECO:0000256" key="1">
    <source>
        <dbReference type="SAM" id="MobiDB-lite"/>
    </source>
</evidence>